<organism evidence="1">
    <name type="scientific">bioreactor metagenome</name>
    <dbReference type="NCBI Taxonomy" id="1076179"/>
    <lineage>
        <taxon>unclassified sequences</taxon>
        <taxon>metagenomes</taxon>
        <taxon>ecological metagenomes</taxon>
    </lineage>
</organism>
<dbReference type="EMBL" id="VSSQ01128671">
    <property type="protein sequence ID" value="MPN57300.1"/>
    <property type="molecule type" value="Genomic_DNA"/>
</dbReference>
<dbReference type="AlphaFoldDB" id="A0A645J2A2"/>
<reference evidence="1" key="1">
    <citation type="submission" date="2019-08" db="EMBL/GenBank/DDBJ databases">
        <authorList>
            <person name="Kucharzyk K."/>
            <person name="Murdoch R.W."/>
            <person name="Higgins S."/>
            <person name="Loffler F."/>
        </authorList>
    </citation>
    <scope>NUCLEOTIDE SEQUENCE</scope>
</reference>
<sequence length="60" mass="6355">MQNAADDKPADFIMRKPGIQVNIVSSGDRALGGHGFGYAESAAKILKSLIARFLAGLHND</sequence>
<proteinExistence type="predicted"/>
<accession>A0A645J2A2</accession>
<protein>
    <submittedName>
        <fullName evidence="1">Uncharacterized protein</fullName>
    </submittedName>
</protein>
<comment type="caution">
    <text evidence="1">The sequence shown here is derived from an EMBL/GenBank/DDBJ whole genome shotgun (WGS) entry which is preliminary data.</text>
</comment>
<evidence type="ECO:0000313" key="1">
    <source>
        <dbReference type="EMBL" id="MPN57300.1"/>
    </source>
</evidence>
<name>A0A645J2A2_9ZZZZ</name>
<gene>
    <name evidence="1" type="ORF">SDC9_204994</name>
</gene>